<accession>A0AAD3SUP3</accession>
<gene>
    <name evidence="1" type="ORF">Nepgr_018718</name>
</gene>
<dbReference type="AlphaFoldDB" id="A0AAD3SUP3"/>
<dbReference type="EMBL" id="BSYO01000017">
    <property type="protein sequence ID" value="GMH16877.1"/>
    <property type="molecule type" value="Genomic_DNA"/>
</dbReference>
<reference evidence="1" key="1">
    <citation type="submission" date="2023-05" db="EMBL/GenBank/DDBJ databases">
        <title>Nepenthes gracilis genome sequencing.</title>
        <authorList>
            <person name="Fukushima K."/>
        </authorList>
    </citation>
    <scope>NUCLEOTIDE SEQUENCE</scope>
    <source>
        <strain evidence="1">SING2019-196</strain>
    </source>
</reference>
<evidence type="ECO:0000313" key="2">
    <source>
        <dbReference type="Proteomes" id="UP001279734"/>
    </source>
</evidence>
<name>A0AAD3SUP3_NEPGR</name>
<comment type="caution">
    <text evidence="1">The sequence shown here is derived from an EMBL/GenBank/DDBJ whole genome shotgun (WGS) entry which is preliminary data.</text>
</comment>
<organism evidence="1 2">
    <name type="scientific">Nepenthes gracilis</name>
    <name type="common">Slender pitcher plant</name>
    <dbReference type="NCBI Taxonomy" id="150966"/>
    <lineage>
        <taxon>Eukaryota</taxon>
        <taxon>Viridiplantae</taxon>
        <taxon>Streptophyta</taxon>
        <taxon>Embryophyta</taxon>
        <taxon>Tracheophyta</taxon>
        <taxon>Spermatophyta</taxon>
        <taxon>Magnoliopsida</taxon>
        <taxon>eudicotyledons</taxon>
        <taxon>Gunneridae</taxon>
        <taxon>Pentapetalae</taxon>
        <taxon>Caryophyllales</taxon>
        <taxon>Nepenthaceae</taxon>
        <taxon>Nepenthes</taxon>
    </lineage>
</organism>
<evidence type="ECO:0000313" key="1">
    <source>
        <dbReference type="EMBL" id="GMH16877.1"/>
    </source>
</evidence>
<keyword evidence="2" id="KW-1185">Reference proteome</keyword>
<proteinExistence type="predicted"/>
<dbReference type="Proteomes" id="UP001279734">
    <property type="component" value="Unassembled WGS sequence"/>
</dbReference>
<sequence>MVFDAIALAEWIIHVLRKCGSFCNSNDMVNSNALWVQLVMLRSIVIELHNFTTVYCLLQVTGVFQFAGRLSAYGAAAMMMLKNCHTQGSYDLGCCLGRVYWADLPCPRHCYRPDFRNGTVWVELPLALVVPCIAGEVPRLASVDQLNDLGDLVVADFGLSTRAQNRPKPIYLMAPEQSGSSEANAVVNMLQSACPQALAYESGSHVGLEDRPSDRKMDAEALKVSSSAHVVPCSSGMGLVLCSPTTDSDSEPAEDEAGLKCIQVDDGGTSHCLVDDGGASYCTLVDPDGAHQDLDNLSCDLD</sequence>
<protein>
    <submittedName>
        <fullName evidence="1">Uncharacterized protein</fullName>
    </submittedName>
</protein>